<proteinExistence type="predicted"/>
<evidence type="ECO:0000313" key="2">
    <source>
        <dbReference type="Proteomes" id="UP000606870"/>
    </source>
</evidence>
<accession>A0ABR6VJW2</accession>
<protein>
    <submittedName>
        <fullName evidence="1">Uncharacterized protein</fullName>
    </submittedName>
</protein>
<organism evidence="1 2">
    <name type="scientific">Megasphaera hominis</name>
    <dbReference type="NCBI Taxonomy" id="159836"/>
    <lineage>
        <taxon>Bacteria</taxon>
        <taxon>Bacillati</taxon>
        <taxon>Bacillota</taxon>
        <taxon>Negativicutes</taxon>
        <taxon>Veillonellales</taxon>
        <taxon>Veillonellaceae</taxon>
        <taxon>Megasphaera</taxon>
    </lineage>
</organism>
<dbReference type="EMBL" id="JACOGK010000030">
    <property type="protein sequence ID" value="MBC3537545.1"/>
    <property type="molecule type" value="Genomic_DNA"/>
</dbReference>
<dbReference type="SUPFAM" id="SSF55874">
    <property type="entry name" value="ATPase domain of HSP90 chaperone/DNA topoisomerase II/histidine kinase"/>
    <property type="match status" value="1"/>
</dbReference>
<dbReference type="InterPro" id="IPR036890">
    <property type="entry name" value="HATPase_C_sf"/>
</dbReference>
<reference evidence="1 2" key="1">
    <citation type="submission" date="2020-08" db="EMBL/GenBank/DDBJ databases">
        <authorList>
            <person name="Liu C."/>
            <person name="Sun Q."/>
        </authorList>
    </citation>
    <scope>NUCLEOTIDE SEQUENCE [LARGE SCALE GENOMIC DNA]</scope>
    <source>
        <strain evidence="1 2">NSJ-59</strain>
    </source>
</reference>
<evidence type="ECO:0000313" key="1">
    <source>
        <dbReference type="EMBL" id="MBC3537545.1"/>
    </source>
</evidence>
<gene>
    <name evidence="1" type="ORF">H8J70_09800</name>
</gene>
<sequence>MLEDERLIFAHNGTRHFSITNPDTEGEDKKNGTLGDINAITGIAFSNKDKQNKIGKFGVGFKAVFQYTNTPHIWEWHCHYE</sequence>
<name>A0ABR6VJW2_9FIRM</name>
<keyword evidence="2" id="KW-1185">Reference proteome</keyword>
<dbReference type="Proteomes" id="UP000606870">
    <property type="component" value="Unassembled WGS sequence"/>
</dbReference>
<comment type="caution">
    <text evidence="1">The sequence shown here is derived from an EMBL/GenBank/DDBJ whole genome shotgun (WGS) entry which is preliminary data.</text>
</comment>